<reference evidence="1" key="1">
    <citation type="submission" date="2019-03" db="EMBL/GenBank/DDBJ databases">
        <title>Lake Tanganyika Metagenome-Assembled Genomes (MAGs).</title>
        <authorList>
            <person name="Tran P."/>
        </authorList>
    </citation>
    <scope>NUCLEOTIDE SEQUENCE</scope>
    <source>
        <strain evidence="1">M_DeepCast_400m_m2_100</strain>
    </source>
</reference>
<proteinExistence type="predicted"/>
<protein>
    <submittedName>
        <fullName evidence="1">Uncharacterized protein</fullName>
    </submittedName>
</protein>
<organism evidence="1 2">
    <name type="scientific">Eiseniibacteriota bacterium</name>
    <dbReference type="NCBI Taxonomy" id="2212470"/>
    <lineage>
        <taxon>Bacteria</taxon>
        <taxon>Candidatus Eiseniibacteriota</taxon>
    </lineage>
</organism>
<evidence type="ECO:0000313" key="1">
    <source>
        <dbReference type="EMBL" id="MBM3317840.1"/>
    </source>
</evidence>
<comment type="caution">
    <text evidence="1">The sequence shown here is derived from an EMBL/GenBank/DDBJ whole genome shotgun (WGS) entry which is preliminary data.</text>
</comment>
<name>A0A937X967_UNCEI</name>
<dbReference type="EMBL" id="VGIY01000199">
    <property type="protein sequence ID" value="MBM3317840.1"/>
    <property type="molecule type" value="Genomic_DNA"/>
</dbReference>
<gene>
    <name evidence="1" type="ORF">FJY75_08295</name>
</gene>
<sequence length="322" mass="34149">MDEARKTLRIGLAGLTPGHFDLLALLHEEARARVLWVSPAEPGDTLARLAELLGFPLAADPALAAEVDLVLAGEGTALARLAGLPGRPRIVPEASARRRHDPAAIDWEALQLPAAGPTRATETFAPERAGPTAPMAGELPETLPEWFPRLCEPAGLGAWIARRVASRLAPPGRVFLIVAPRKGEPRAIFDSAGEMPGGASRAFARWWAAAAPPAPRGGPEDDRAEVRAVGAPPGLETGTGTGDNGATGAYLSCWEADGALLAWGLYLSAPAHGAAGWLEAAEALARSLRATALRPLLLLVRREERARRWSRLRAVWRELRGD</sequence>
<dbReference type="AlphaFoldDB" id="A0A937X967"/>
<dbReference type="Proteomes" id="UP000748308">
    <property type="component" value="Unassembled WGS sequence"/>
</dbReference>
<evidence type="ECO:0000313" key="2">
    <source>
        <dbReference type="Proteomes" id="UP000748308"/>
    </source>
</evidence>
<accession>A0A937X967</accession>